<evidence type="ECO:0000313" key="5">
    <source>
        <dbReference type="EMBL" id="ACI19088.1"/>
    </source>
</evidence>
<dbReference type="Proteomes" id="UP000001733">
    <property type="component" value="Chromosome"/>
</dbReference>
<dbReference type="GO" id="GO:0008964">
    <property type="term" value="F:phosphoenolpyruvate carboxylase activity"/>
    <property type="evidence" value="ECO:0007669"/>
    <property type="project" value="UniProtKB-UniRule"/>
</dbReference>
<dbReference type="EC" id="4.1.1.31" evidence="4"/>
<dbReference type="EMBL" id="CP001146">
    <property type="protein sequence ID" value="ACI19088.1"/>
    <property type="molecule type" value="Genomic_DNA"/>
</dbReference>
<dbReference type="eggNOG" id="COG1892">
    <property type="taxonomic scope" value="Bacteria"/>
</dbReference>
<dbReference type="PIRSF" id="PIRSF006677">
    <property type="entry name" value="UCP006677"/>
    <property type="match status" value="1"/>
</dbReference>
<dbReference type="PaxDb" id="309799-DICTH_0332"/>
<dbReference type="OrthoDB" id="5487470at2"/>
<sequence length="497" mass="57325">MTRKIPRTMSTQHPDNANVPFFSNNPVLQGDDEIKEAYYAFSYLGVDEVMWDVEGKETDEFVIRKLVSDYPEFFKQKVIGKDIFITLRVPNPNYEKAEGKLLIETLESIPRSYDTAYVFYQDESVVPIFEVIVPMADTETCNRVYYYYKNVVAGKEDKPFCDTNPQLKLKDWIGEFRPKKINVIPLFEDIDNIINVDKNLKEFLKDKLDEVEYQRVFLARSDPAMNYSSLSVIIAIKLALEKLYELQESLKLPIYPILGCGTAPFRGNFSPNTYRYVINNYPSVATFTIQSAFKYDFPVKEVQRAIENINLTPVKSPNSISSKDRVESIMYKVSSEYKKQLAEIAPLVNNIAVFVPKRRARKIHVGLFGYSRQTDEGITLPRVISFCAVLYSLGLPPDILGLSALTDEDIKYVESVFPRFKEEMSEILSMWNEDVLDLLPVSIRSEIKQTVKRFDFEINQEHLSFSKDLVKRIKENKFDTKITDLIVASAKVRNFLG</sequence>
<keyword evidence="3" id="KW-0120">Carbon dioxide fixation</keyword>
<gene>
    <name evidence="5" type="primary">ppcA</name>
    <name evidence="5" type="ordered locus">DICTH_0332</name>
</gene>
<organism evidence="5 6">
    <name type="scientific">Dictyoglomus thermophilum (strain ATCC 35947 / DSM 3960 / H-6-12)</name>
    <dbReference type="NCBI Taxonomy" id="309799"/>
    <lineage>
        <taxon>Bacteria</taxon>
        <taxon>Pseudomonadati</taxon>
        <taxon>Dictyoglomota</taxon>
        <taxon>Dictyoglomia</taxon>
        <taxon>Dictyoglomales</taxon>
        <taxon>Dictyoglomaceae</taxon>
        <taxon>Dictyoglomus</taxon>
    </lineage>
</organism>
<evidence type="ECO:0000256" key="1">
    <source>
        <dbReference type="ARBA" id="ARBA00022842"/>
    </source>
</evidence>
<dbReference type="RefSeq" id="WP_012547720.1">
    <property type="nucleotide sequence ID" value="NC_011297.1"/>
</dbReference>
<evidence type="ECO:0000256" key="3">
    <source>
        <dbReference type="ARBA" id="ARBA00023300"/>
    </source>
</evidence>
<dbReference type="STRING" id="309799.DICTH_0332"/>
<evidence type="ECO:0000256" key="2">
    <source>
        <dbReference type="ARBA" id="ARBA00023239"/>
    </source>
</evidence>
<protein>
    <recommendedName>
        <fullName evidence="4">Phosphoenolpyruvate carboxylase</fullName>
        <ecNumber evidence="4">4.1.1.31</ecNumber>
    </recommendedName>
</protein>
<keyword evidence="1" id="KW-0460">Magnesium</keyword>
<reference evidence="5 6" key="1">
    <citation type="journal article" date="2014" name="Genome Announc.">
        <title>Complete Genome Sequence of the Extreme Thermophile Dictyoglomus thermophilum H-6-12.</title>
        <authorList>
            <person name="Coil D.A."/>
            <person name="Badger J.H."/>
            <person name="Forberger H.C."/>
            <person name="Riggs F."/>
            <person name="Madupu R."/>
            <person name="Fedorova N."/>
            <person name="Ward N."/>
            <person name="Robb F.T."/>
            <person name="Eisen J.A."/>
        </authorList>
    </citation>
    <scope>NUCLEOTIDE SEQUENCE [LARGE SCALE GENOMIC DNA]</scope>
    <source>
        <strain evidence="6">ATCC 35947 / DSM 3960 / H-6-12</strain>
    </source>
</reference>
<dbReference type="HOGENOM" id="CLU_517433_0_0_0"/>
<proteinExistence type="inferred from homology"/>
<evidence type="ECO:0000313" key="6">
    <source>
        <dbReference type="Proteomes" id="UP000001733"/>
    </source>
</evidence>
<dbReference type="NCBIfam" id="TIGR02751">
    <property type="entry name" value="PEPCase_arch"/>
    <property type="match status" value="1"/>
</dbReference>
<dbReference type="AlphaFoldDB" id="B5YCF7"/>
<dbReference type="GO" id="GO:0015977">
    <property type="term" value="P:carbon fixation"/>
    <property type="evidence" value="ECO:0007669"/>
    <property type="project" value="UniProtKB-KW"/>
</dbReference>
<accession>B5YCF7</accession>
<dbReference type="Pfam" id="PF14010">
    <property type="entry name" value="PEPcase_2"/>
    <property type="match status" value="1"/>
</dbReference>
<keyword evidence="6" id="KW-1185">Reference proteome</keyword>
<name>B5YCF7_DICT6</name>
<dbReference type="GO" id="GO:0006099">
    <property type="term" value="P:tricarboxylic acid cycle"/>
    <property type="evidence" value="ECO:0007669"/>
    <property type="project" value="InterPro"/>
</dbReference>
<dbReference type="InterPro" id="IPR007566">
    <property type="entry name" value="PEP_COase_arc-type"/>
</dbReference>
<dbReference type="KEGG" id="dth:DICTH_0332"/>
<evidence type="ECO:0000256" key="4">
    <source>
        <dbReference type="NCBIfam" id="TIGR02751"/>
    </source>
</evidence>
<keyword evidence="2 5" id="KW-0456">Lyase</keyword>
<dbReference type="HAMAP" id="MF_01904">
    <property type="entry name" value="PEPcase_type2"/>
    <property type="match status" value="1"/>
</dbReference>
<dbReference type="InterPro" id="IPR015813">
    <property type="entry name" value="Pyrv/PenolPyrv_kinase-like_dom"/>
</dbReference>
<dbReference type="SUPFAM" id="SSF51621">
    <property type="entry name" value="Phosphoenolpyruvate/pyruvate domain"/>
    <property type="match status" value="1"/>
</dbReference>